<evidence type="ECO:0000313" key="4">
    <source>
        <dbReference type="Proteomes" id="UP001163821"/>
    </source>
</evidence>
<name>A0AA42C4T0_9BACT</name>
<keyword evidence="4" id="KW-1185">Reference proteome</keyword>
<dbReference type="Gene3D" id="2.60.450.10">
    <property type="entry name" value="Lipopolysaccharide (LPS) transport protein A like domain"/>
    <property type="match status" value="3"/>
</dbReference>
<evidence type="ECO:0000259" key="2">
    <source>
        <dbReference type="Pfam" id="PF13100"/>
    </source>
</evidence>
<accession>A0AA42C4T0</accession>
<dbReference type="EMBL" id="JAPAAF010000005">
    <property type="protein sequence ID" value="MCW0482103.1"/>
    <property type="molecule type" value="Genomic_DNA"/>
</dbReference>
<dbReference type="GO" id="GO:0017089">
    <property type="term" value="F:glycolipid transfer activity"/>
    <property type="evidence" value="ECO:0007669"/>
    <property type="project" value="TreeGrafter"/>
</dbReference>
<dbReference type="RefSeq" id="WP_282590711.1">
    <property type="nucleotide sequence ID" value="NZ_JAPAAF010000005.1"/>
</dbReference>
<sequence>MNYFNPFVTTMAGKLSKIILLLLFSIPFAGFAQSKKKVDIEQADAMQFDEKIVANAHRLLGNVIIRHNNIRMWCDSAYSYTHANMVDAFGNVHILKDDTLHLYANFVNYNGDTKWAEAYGNVKLVNKAVTLTTDTLNYDMNRSIGYYDDYGTVQDSANTLNSKIGEYYTNIDKAFFKTDVDVVTSTYRLLSDTLIYEPQTGIASIVGPTTIYDEKDTLIASEGFYNTKTGYAELFKRPVIKTEEQEVIADSIFYNKTTGDGLARGDASVHDIKNKIFVKGKHIAYNELQETALVTDSAHLLFYSEKDTLFLHADTLRMVPDTIPNEKLILAYFKVKFFREDLQGKCDSLVYWSKDSTIQLYHQPVIWTGDNQMSSEFIEMISIDKENQRIEMKRQAYIIAMEDSAKFNQIKGRNMTGFVRRNDLYKIDVDGNGQSIYYARDDKGILGLNKAESSNIQIKLQESKVTRIAFLTSPDGELLPLPEVAEEDKQLPGFIWLDAIRPKSFKDIFIRE</sequence>
<dbReference type="Proteomes" id="UP001163821">
    <property type="component" value="Unassembled WGS sequence"/>
</dbReference>
<dbReference type="InterPro" id="IPR005653">
    <property type="entry name" value="OstA-like_N"/>
</dbReference>
<organism evidence="3 4">
    <name type="scientific">Gaoshiqia sediminis</name>
    <dbReference type="NCBI Taxonomy" id="2986998"/>
    <lineage>
        <taxon>Bacteria</taxon>
        <taxon>Pseudomonadati</taxon>
        <taxon>Bacteroidota</taxon>
        <taxon>Bacteroidia</taxon>
        <taxon>Marinilabiliales</taxon>
        <taxon>Prolixibacteraceae</taxon>
        <taxon>Gaoshiqia</taxon>
    </lineage>
</organism>
<proteinExistence type="predicted"/>
<reference evidence="3" key="1">
    <citation type="submission" date="2022-10" db="EMBL/GenBank/DDBJ databases">
        <title>Gaoshiqiia sediminis gen. nov., sp. nov., isolated from coastal sediment.</title>
        <authorList>
            <person name="Yu W.X."/>
            <person name="Mu D.S."/>
            <person name="Du J.Z."/>
            <person name="Liang Y.Q."/>
        </authorList>
    </citation>
    <scope>NUCLEOTIDE SEQUENCE</scope>
    <source>
        <strain evidence="3">A06</strain>
    </source>
</reference>
<gene>
    <name evidence="3" type="ORF">N2K84_05130</name>
</gene>
<evidence type="ECO:0000256" key="1">
    <source>
        <dbReference type="ARBA" id="ARBA00022729"/>
    </source>
</evidence>
<dbReference type="Pfam" id="PF13100">
    <property type="entry name" value="OstA_2"/>
    <property type="match status" value="1"/>
</dbReference>
<dbReference type="GO" id="GO:0030288">
    <property type="term" value="C:outer membrane-bounded periplasmic space"/>
    <property type="evidence" value="ECO:0007669"/>
    <property type="project" value="TreeGrafter"/>
</dbReference>
<dbReference type="InterPro" id="IPR052037">
    <property type="entry name" value="LPS_export_LptA"/>
</dbReference>
<dbReference type="GO" id="GO:0015920">
    <property type="term" value="P:lipopolysaccharide transport"/>
    <property type="evidence" value="ECO:0007669"/>
    <property type="project" value="TreeGrafter"/>
</dbReference>
<dbReference type="PANTHER" id="PTHR36504:SF1">
    <property type="entry name" value="LIPOPOLYSACCHARIDE EXPORT SYSTEM PROTEIN LPTA"/>
    <property type="match status" value="1"/>
</dbReference>
<keyword evidence="1" id="KW-0732">Signal</keyword>
<dbReference type="AlphaFoldDB" id="A0AA42C4T0"/>
<evidence type="ECO:0000313" key="3">
    <source>
        <dbReference type="EMBL" id="MCW0482103.1"/>
    </source>
</evidence>
<dbReference type="GO" id="GO:0009279">
    <property type="term" value="C:cell outer membrane"/>
    <property type="evidence" value="ECO:0007669"/>
    <property type="project" value="TreeGrafter"/>
</dbReference>
<dbReference type="PANTHER" id="PTHR36504">
    <property type="entry name" value="LIPOPOLYSACCHARIDE EXPORT SYSTEM PROTEIN LPTA"/>
    <property type="match status" value="1"/>
</dbReference>
<comment type="caution">
    <text evidence="3">The sequence shown here is derived from an EMBL/GenBank/DDBJ whole genome shotgun (WGS) entry which is preliminary data.</text>
</comment>
<protein>
    <submittedName>
        <fullName evidence="3">Organic solvent tolerance protein OstA</fullName>
    </submittedName>
</protein>
<feature type="domain" description="Organic solvent tolerance-like N-terminal" evidence="2">
    <location>
        <begin position="35"/>
        <end position="192"/>
    </location>
</feature>